<dbReference type="GO" id="GO:0032877">
    <property type="term" value="P:positive regulation of DNA endoreduplication"/>
    <property type="evidence" value="ECO:0007669"/>
    <property type="project" value="TreeGrafter"/>
</dbReference>
<dbReference type="Gene3D" id="2.60.120.10">
    <property type="entry name" value="Jelly Rolls"/>
    <property type="match status" value="2"/>
</dbReference>
<dbReference type="GO" id="GO:0009826">
    <property type="term" value="P:unidimensional cell growth"/>
    <property type="evidence" value="ECO:0007669"/>
    <property type="project" value="TreeGrafter"/>
</dbReference>
<gene>
    <name evidence="11" type="ORF">RHSIM_Rhsim13G0021400</name>
</gene>
<dbReference type="InterPro" id="IPR014710">
    <property type="entry name" value="RmlC-like_jellyroll"/>
</dbReference>
<evidence type="ECO:0000256" key="4">
    <source>
        <dbReference type="ARBA" id="ARBA00022824"/>
    </source>
</evidence>
<protein>
    <submittedName>
        <fullName evidence="11">Uncharacterized protein</fullName>
    </submittedName>
</protein>
<dbReference type="Proteomes" id="UP000626092">
    <property type="component" value="Unassembled WGS sequence"/>
</dbReference>
<dbReference type="SUPFAM" id="SSF51182">
    <property type="entry name" value="RmlC-like cupins"/>
    <property type="match status" value="2"/>
</dbReference>
<evidence type="ECO:0000313" key="11">
    <source>
        <dbReference type="EMBL" id="KAF7119923.1"/>
    </source>
</evidence>
<feature type="binding site" evidence="10">
    <location>
        <position position="43"/>
    </location>
    <ligand>
        <name>Zn(2+)</name>
        <dbReference type="ChEBI" id="CHEBI:29105"/>
    </ligand>
</feature>
<evidence type="ECO:0000313" key="12">
    <source>
        <dbReference type="Proteomes" id="UP000626092"/>
    </source>
</evidence>
<dbReference type="GO" id="GO:0051781">
    <property type="term" value="P:positive regulation of cell division"/>
    <property type="evidence" value="ECO:0007669"/>
    <property type="project" value="TreeGrafter"/>
</dbReference>
<dbReference type="EMBL" id="WJXA01000013">
    <property type="protein sequence ID" value="KAF7119923.1"/>
    <property type="molecule type" value="Genomic_DNA"/>
</dbReference>
<dbReference type="GO" id="GO:0046872">
    <property type="term" value="F:metal ion binding"/>
    <property type="evidence" value="ECO:0007669"/>
    <property type="project" value="UniProtKB-KW"/>
</dbReference>
<evidence type="ECO:0000256" key="3">
    <source>
        <dbReference type="ARBA" id="ARBA00022729"/>
    </source>
</evidence>
<evidence type="ECO:0000256" key="9">
    <source>
        <dbReference type="PIRSR" id="PIRSR600526-1"/>
    </source>
</evidence>
<dbReference type="InterPro" id="IPR011051">
    <property type="entry name" value="RmlC_Cupin_sf"/>
</dbReference>
<evidence type="ECO:0000256" key="5">
    <source>
        <dbReference type="ARBA" id="ARBA00022833"/>
    </source>
</evidence>
<evidence type="ECO:0000256" key="10">
    <source>
        <dbReference type="PIRSR" id="PIRSR600526-2"/>
    </source>
</evidence>
<dbReference type="Pfam" id="PF02041">
    <property type="entry name" value="Auxin_BP"/>
    <property type="match status" value="2"/>
</dbReference>
<keyword evidence="3" id="KW-0732">Signal</keyword>
<organism evidence="11 12">
    <name type="scientific">Rhododendron simsii</name>
    <name type="common">Sims's rhododendron</name>
    <dbReference type="NCBI Taxonomy" id="118357"/>
    <lineage>
        <taxon>Eukaryota</taxon>
        <taxon>Viridiplantae</taxon>
        <taxon>Streptophyta</taxon>
        <taxon>Embryophyta</taxon>
        <taxon>Tracheophyta</taxon>
        <taxon>Spermatophyta</taxon>
        <taxon>Magnoliopsida</taxon>
        <taxon>eudicotyledons</taxon>
        <taxon>Gunneridae</taxon>
        <taxon>Pentapetalae</taxon>
        <taxon>asterids</taxon>
        <taxon>Ericales</taxon>
        <taxon>Ericaceae</taxon>
        <taxon>Ericoideae</taxon>
        <taxon>Rhodoreae</taxon>
        <taxon>Rhododendron</taxon>
    </lineage>
</organism>
<feature type="binding site" evidence="10">
    <location>
        <position position="87"/>
    </location>
    <ligand>
        <name>Zn(2+)</name>
        <dbReference type="ChEBI" id="CHEBI:29105"/>
    </ligand>
</feature>
<name>A0A834L725_RHOSS</name>
<dbReference type="PRINTS" id="PR00655">
    <property type="entry name" value="AUXINBINDNGP"/>
</dbReference>
<evidence type="ECO:0000256" key="8">
    <source>
        <dbReference type="ARBA" id="ARBA00023294"/>
    </source>
</evidence>
<keyword evidence="2 10" id="KW-0479">Metal-binding</keyword>
<dbReference type="OrthoDB" id="2013851at2759"/>
<proteinExistence type="predicted"/>
<comment type="caution">
    <text evidence="11">The sequence shown here is derived from an EMBL/GenBank/DDBJ whole genome shotgun (WGS) entry which is preliminary data.</text>
</comment>
<evidence type="ECO:0000256" key="7">
    <source>
        <dbReference type="ARBA" id="ARBA00023180"/>
    </source>
</evidence>
<reference evidence="11" key="1">
    <citation type="submission" date="2019-11" db="EMBL/GenBank/DDBJ databases">
        <authorList>
            <person name="Liu Y."/>
            <person name="Hou J."/>
            <person name="Li T.-Q."/>
            <person name="Guan C.-H."/>
            <person name="Wu X."/>
            <person name="Wu H.-Z."/>
            <person name="Ling F."/>
            <person name="Zhang R."/>
            <person name="Shi X.-G."/>
            <person name="Ren J.-P."/>
            <person name="Chen E.-F."/>
            <person name="Sun J.-M."/>
        </authorList>
    </citation>
    <scope>NUCLEOTIDE SEQUENCE</scope>
    <source>
        <strain evidence="11">Adult_tree_wgs_1</strain>
        <tissue evidence="11">Leaves</tissue>
    </source>
</reference>
<dbReference type="InterPro" id="IPR000526">
    <property type="entry name" value="Auxin-bd"/>
</dbReference>
<feature type="glycosylation site" description="N-linked (GlcNAc...) asparagine" evidence="9">
    <location>
        <position position="76"/>
    </location>
</feature>
<dbReference type="GO" id="GO:0009734">
    <property type="term" value="P:auxin-activated signaling pathway"/>
    <property type="evidence" value="ECO:0007669"/>
    <property type="project" value="UniProtKB-KW"/>
</dbReference>
<dbReference type="GO" id="GO:0000911">
    <property type="term" value="P:cytokinesis by cell plate formation"/>
    <property type="evidence" value="ECO:0007669"/>
    <property type="project" value="TreeGrafter"/>
</dbReference>
<dbReference type="GO" id="GO:0045793">
    <property type="term" value="P:positive regulation of cell size"/>
    <property type="evidence" value="ECO:0007669"/>
    <property type="project" value="TreeGrafter"/>
</dbReference>
<comment type="subcellular location">
    <subcellularLocation>
        <location evidence="1">Endoplasmic reticulum lumen</location>
    </subcellularLocation>
</comment>
<keyword evidence="12" id="KW-1185">Reference proteome</keyword>
<dbReference type="GO" id="GO:0005788">
    <property type="term" value="C:endoplasmic reticulum lumen"/>
    <property type="evidence" value="ECO:0007669"/>
    <property type="project" value="UniProtKB-SubCell"/>
</dbReference>
<dbReference type="AlphaFoldDB" id="A0A834L725"/>
<feature type="binding site" evidence="10">
    <location>
        <position position="37"/>
    </location>
    <ligand>
        <name>Zn(2+)</name>
        <dbReference type="ChEBI" id="CHEBI:29105"/>
    </ligand>
</feature>
<evidence type="ECO:0000256" key="6">
    <source>
        <dbReference type="ARBA" id="ARBA00023170"/>
    </source>
</evidence>
<keyword evidence="4" id="KW-0256">Endoplasmic reticulum</keyword>
<keyword evidence="8" id="KW-0927">Auxin signaling pathway</keyword>
<dbReference type="PANTHER" id="PTHR37236:SF1">
    <property type="entry name" value="AUXIN-BINDING PROTEIN 1"/>
    <property type="match status" value="1"/>
</dbReference>
<evidence type="ECO:0000256" key="1">
    <source>
        <dbReference type="ARBA" id="ARBA00004319"/>
    </source>
</evidence>
<accession>A0A834L725</accession>
<keyword evidence="5 10" id="KW-0862">Zinc</keyword>
<keyword evidence="7" id="KW-0325">Glycoprotein</keyword>
<feature type="binding site" evidence="10">
    <location>
        <position position="39"/>
    </location>
    <ligand>
        <name>Zn(2+)</name>
        <dbReference type="ChEBI" id="CHEBI:29105"/>
    </ligand>
</feature>
<sequence length="168" mass="19581">MFQEMSACLQLTAECDFSWQVEVWFETFAPGSHTPIHRHSCEEVFVVLKGSGTLYVASNSHLKYPGQPQEFSIFTNSTFHIPVNDAHQVDLSSIQNYVLFQFSRSLLQFGMVWNTNEDEDLQFLVIISRPPMKVFIYNDWFMPHIAANLKFPIYWDEQCFQTPAKDEL</sequence>
<keyword evidence="6" id="KW-0675">Receptor</keyword>
<dbReference type="PANTHER" id="PTHR37236">
    <property type="entry name" value="AUXIN-BINDING PROTEIN 1"/>
    <property type="match status" value="1"/>
</dbReference>
<evidence type="ECO:0000256" key="2">
    <source>
        <dbReference type="ARBA" id="ARBA00022723"/>
    </source>
</evidence>
<dbReference type="GO" id="GO:0010011">
    <property type="term" value="F:auxin binding"/>
    <property type="evidence" value="ECO:0007669"/>
    <property type="project" value="InterPro"/>
</dbReference>